<organism evidence="2 3">
    <name type="scientific">Rubus argutus</name>
    <name type="common">Southern blackberry</name>
    <dbReference type="NCBI Taxonomy" id="59490"/>
    <lineage>
        <taxon>Eukaryota</taxon>
        <taxon>Viridiplantae</taxon>
        <taxon>Streptophyta</taxon>
        <taxon>Embryophyta</taxon>
        <taxon>Tracheophyta</taxon>
        <taxon>Spermatophyta</taxon>
        <taxon>Magnoliopsida</taxon>
        <taxon>eudicotyledons</taxon>
        <taxon>Gunneridae</taxon>
        <taxon>Pentapetalae</taxon>
        <taxon>rosids</taxon>
        <taxon>fabids</taxon>
        <taxon>Rosales</taxon>
        <taxon>Rosaceae</taxon>
        <taxon>Rosoideae</taxon>
        <taxon>Rosoideae incertae sedis</taxon>
        <taxon>Rubus</taxon>
    </lineage>
</organism>
<sequence>MVLVANIIKLSSVSLGQMSLGTTSGFTLAAAYSDHKMTRVDNTGTTCAAERVSLDVESPQSPRRSQEKPEQPAAAVAVAAAEKDHQSKHAKVIPQAFTTVTTPSSVHVKRDHRVLTEDVNDRAEDFIRRKRQHF</sequence>
<name>A0AAW1XH41_RUBAR</name>
<dbReference type="EMBL" id="JBEDUW010000004">
    <property type="protein sequence ID" value="KAK9935586.1"/>
    <property type="molecule type" value="Genomic_DNA"/>
</dbReference>
<gene>
    <name evidence="2" type="ORF">M0R45_022685</name>
</gene>
<feature type="region of interest" description="Disordered" evidence="1">
    <location>
        <begin position="52"/>
        <end position="74"/>
    </location>
</feature>
<evidence type="ECO:0000256" key="1">
    <source>
        <dbReference type="SAM" id="MobiDB-lite"/>
    </source>
</evidence>
<dbReference type="AlphaFoldDB" id="A0AAW1XH41"/>
<comment type="caution">
    <text evidence="2">The sequence shown here is derived from an EMBL/GenBank/DDBJ whole genome shotgun (WGS) entry which is preliminary data.</text>
</comment>
<keyword evidence="3" id="KW-1185">Reference proteome</keyword>
<evidence type="ECO:0000313" key="2">
    <source>
        <dbReference type="EMBL" id="KAK9935586.1"/>
    </source>
</evidence>
<dbReference type="Proteomes" id="UP001457282">
    <property type="component" value="Unassembled WGS sequence"/>
</dbReference>
<reference evidence="2 3" key="1">
    <citation type="journal article" date="2023" name="G3 (Bethesda)">
        <title>A chromosome-length genome assembly and annotation of blackberry (Rubus argutus, cv. 'Hillquist').</title>
        <authorList>
            <person name="Bruna T."/>
            <person name="Aryal R."/>
            <person name="Dudchenko O."/>
            <person name="Sargent D.J."/>
            <person name="Mead D."/>
            <person name="Buti M."/>
            <person name="Cavallini A."/>
            <person name="Hytonen T."/>
            <person name="Andres J."/>
            <person name="Pham M."/>
            <person name="Weisz D."/>
            <person name="Mascagni F."/>
            <person name="Usai G."/>
            <person name="Natali L."/>
            <person name="Bassil N."/>
            <person name="Fernandez G.E."/>
            <person name="Lomsadze A."/>
            <person name="Armour M."/>
            <person name="Olukolu B."/>
            <person name="Poorten T."/>
            <person name="Britton C."/>
            <person name="Davik J."/>
            <person name="Ashrafi H."/>
            <person name="Aiden E.L."/>
            <person name="Borodovsky M."/>
            <person name="Worthington M."/>
        </authorList>
    </citation>
    <scope>NUCLEOTIDE SEQUENCE [LARGE SCALE GENOMIC DNA]</scope>
    <source>
        <strain evidence="2">PI 553951</strain>
    </source>
</reference>
<accession>A0AAW1XH41</accession>
<proteinExistence type="predicted"/>
<evidence type="ECO:0000313" key="3">
    <source>
        <dbReference type="Proteomes" id="UP001457282"/>
    </source>
</evidence>
<protein>
    <submittedName>
        <fullName evidence="2">Uncharacterized protein</fullName>
    </submittedName>
</protein>